<evidence type="ECO:0008006" key="5">
    <source>
        <dbReference type="Google" id="ProtNLM"/>
    </source>
</evidence>
<dbReference type="EMBL" id="JACXZS010000002">
    <property type="protein sequence ID" value="MBD3940687.1"/>
    <property type="molecule type" value="Genomic_DNA"/>
</dbReference>
<dbReference type="Proteomes" id="UP000598426">
    <property type="component" value="Unassembled WGS sequence"/>
</dbReference>
<dbReference type="RefSeq" id="WP_191170346.1">
    <property type="nucleotide sequence ID" value="NZ_JACXZS010000002.1"/>
</dbReference>
<gene>
    <name evidence="3" type="ORF">IF188_03110</name>
</gene>
<name>A0ABR8NLN1_9MICO</name>
<organism evidence="3 4">
    <name type="scientific">Microbacterium helvum</name>
    <dbReference type="NCBI Taxonomy" id="2773713"/>
    <lineage>
        <taxon>Bacteria</taxon>
        <taxon>Bacillati</taxon>
        <taxon>Actinomycetota</taxon>
        <taxon>Actinomycetes</taxon>
        <taxon>Micrococcales</taxon>
        <taxon>Microbacteriaceae</taxon>
        <taxon>Microbacterium</taxon>
    </lineage>
</organism>
<evidence type="ECO:0000256" key="1">
    <source>
        <dbReference type="SAM" id="MobiDB-lite"/>
    </source>
</evidence>
<evidence type="ECO:0000256" key="2">
    <source>
        <dbReference type="SAM" id="Phobius"/>
    </source>
</evidence>
<feature type="region of interest" description="Disordered" evidence="1">
    <location>
        <begin position="120"/>
        <end position="143"/>
    </location>
</feature>
<comment type="caution">
    <text evidence="3">The sequence shown here is derived from an EMBL/GenBank/DDBJ whole genome shotgun (WGS) entry which is preliminary data.</text>
</comment>
<evidence type="ECO:0000313" key="3">
    <source>
        <dbReference type="EMBL" id="MBD3940687.1"/>
    </source>
</evidence>
<proteinExistence type="predicted"/>
<reference evidence="3 4" key="1">
    <citation type="submission" date="2020-09" db="EMBL/GenBank/DDBJ databases">
        <title>Isolation and identification of active actinomycetes.</title>
        <authorList>
            <person name="Li X."/>
        </authorList>
    </citation>
    <scope>NUCLEOTIDE SEQUENCE [LARGE SCALE GENOMIC DNA]</scope>
    <source>
        <strain evidence="3 4">NEAU-LLC</strain>
    </source>
</reference>
<keyword evidence="4" id="KW-1185">Reference proteome</keyword>
<feature type="transmembrane region" description="Helical" evidence="2">
    <location>
        <begin position="7"/>
        <end position="31"/>
    </location>
</feature>
<keyword evidence="2" id="KW-1133">Transmembrane helix</keyword>
<protein>
    <recommendedName>
        <fullName evidence="5">Tfp pilus assembly protein PilO</fullName>
    </recommendedName>
</protein>
<keyword evidence="2" id="KW-0472">Membrane</keyword>
<evidence type="ECO:0000313" key="4">
    <source>
        <dbReference type="Proteomes" id="UP000598426"/>
    </source>
</evidence>
<sequence>MPKQLVTVIGLIVSLGVIALGVFLVAMPLYFQAVGVDGQTATVASTNAIYQAQVDDLHEQEANLDQINSDVSQLRAQIPADGQLDDVFEVVGTAATDTGVQLTAVTAGEQVAFVTRTGATEGDAATAPAPEPTPAATDAATDGTATGTVDAGGAVAGAVPDGRQQVDFTISATAPDMNTATAFLDELRAGPRLLSSITATTSQSGEGSVSVQISALTYVDEEG</sequence>
<accession>A0ABR8NLN1</accession>
<keyword evidence="2" id="KW-0812">Transmembrane</keyword>